<feature type="non-terminal residue" evidence="2">
    <location>
        <position position="1"/>
    </location>
</feature>
<proteinExistence type="predicted"/>
<organism evidence="2 3">
    <name type="scientific">Alkalilimnicola ehrlichii</name>
    <dbReference type="NCBI Taxonomy" id="351052"/>
    <lineage>
        <taxon>Bacteria</taxon>
        <taxon>Pseudomonadati</taxon>
        <taxon>Pseudomonadota</taxon>
        <taxon>Gammaproteobacteria</taxon>
        <taxon>Chromatiales</taxon>
        <taxon>Ectothiorhodospiraceae</taxon>
        <taxon>Alkalilimnicola</taxon>
    </lineage>
</organism>
<keyword evidence="3" id="KW-1185">Reference proteome</keyword>
<dbReference type="InterPro" id="IPR018769">
    <property type="entry name" value="VgrG2_DUF2345"/>
</dbReference>
<dbReference type="Proteomes" id="UP000256763">
    <property type="component" value="Unassembled WGS sequence"/>
</dbReference>
<dbReference type="Pfam" id="PF10106">
    <property type="entry name" value="DUF2345"/>
    <property type="match status" value="1"/>
</dbReference>
<evidence type="ECO:0000313" key="2">
    <source>
        <dbReference type="EMBL" id="RFA30184.1"/>
    </source>
</evidence>
<accession>A0A3E0WH10</accession>
<gene>
    <name evidence="2" type="ORF">CAL65_22865</name>
</gene>
<dbReference type="EMBL" id="NFZW01000098">
    <property type="protein sequence ID" value="RFA30184.1"/>
    <property type="molecule type" value="Genomic_DNA"/>
</dbReference>
<dbReference type="AlphaFoldDB" id="A0A3E0WH10"/>
<feature type="domain" description="DUF2345" evidence="1">
    <location>
        <begin position="71"/>
        <end position="132"/>
    </location>
</feature>
<feature type="non-terminal residue" evidence="2">
    <location>
        <position position="146"/>
    </location>
</feature>
<dbReference type="RefSeq" id="WP_181919740.1">
    <property type="nucleotide sequence ID" value="NZ_NFZW01000098.1"/>
</dbReference>
<reference evidence="3" key="1">
    <citation type="submission" date="2017-05" db="EMBL/GenBank/DDBJ databases">
        <authorList>
            <person name="Sharma S."/>
            <person name="Sidhu C."/>
            <person name="Pinnaka A.K."/>
        </authorList>
    </citation>
    <scope>NUCLEOTIDE SEQUENCE [LARGE SCALE GENOMIC DNA]</scope>
    <source>
        <strain evidence="3">AK93</strain>
    </source>
</reference>
<name>A0A3E0WH10_9GAMM</name>
<evidence type="ECO:0000313" key="3">
    <source>
        <dbReference type="Proteomes" id="UP000256763"/>
    </source>
</evidence>
<evidence type="ECO:0000259" key="1">
    <source>
        <dbReference type="Pfam" id="PF10106"/>
    </source>
</evidence>
<protein>
    <recommendedName>
        <fullName evidence="1">DUF2345 domain-containing protein</fullName>
    </recommendedName>
</protein>
<comment type="caution">
    <text evidence="2">The sequence shown here is derived from an EMBL/GenBank/DDBJ whole genome shotgun (WGS) entry which is preliminary data.</text>
</comment>
<sequence>AGQVKAIFQATPDHELVRAACLHGGLALYAARQQWLRAHATLTERVGASRTHTVAANSRTRTRAGAIHHQAKLDAAIRAGQYVLLQSGEDVQLVTGRRARLKVRKGTRLTVRGPDGMTVRSHNGNVTIQAARNIRLTGRGGGDITV</sequence>